<organism evidence="4">
    <name type="scientific">Thermomicrobium roseum</name>
    <dbReference type="NCBI Taxonomy" id="500"/>
    <lineage>
        <taxon>Bacteria</taxon>
        <taxon>Pseudomonadati</taxon>
        <taxon>Thermomicrobiota</taxon>
        <taxon>Thermomicrobia</taxon>
        <taxon>Thermomicrobiales</taxon>
        <taxon>Thermomicrobiaceae</taxon>
        <taxon>Thermomicrobium</taxon>
    </lineage>
</organism>
<evidence type="ECO:0000256" key="3">
    <source>
        <dbReference type="ARBA" id="ARBA00023004"/>
    </source>
</evidence>
<dbReference type="InterPro" id="IPR011008">
    <property type="entry name" value="Dimeric_a/b-barrel"/>
</dbReference>
<dbReference type="InterPro" id="IPR010644">
    <property type="entry name" value="ChdC/CLD"/>
</dbReference>
<sequence length="254" mass="29179">MNSRLDQFREIWQNLPEVAESRCVEWDGARSDKMGKMPRYTVFWLAALDRERVPSDVESAIADYVQFLERSEGTQLRGAYLSVGFRPDVDLILWVLGHDPADVQELALALRRTAVGRALQLRYAYFGMAGSSQYDPTHGPAFLRGVPPKRYLSVYPFVKTPEWYLLPFEERRRLMAEHGRLGDEFPSVLTNTVNSFGVQDQEFIVALEDDDVATLISMVQRLRAAEVRKYTQLDTPIFLGQRYEPAEALRRLLS</sequence>
<dbReference type="GO" id="GO:0016491">
    <property type="term" value="F:oxidoreductase activity"/>
    <property type="evidence" value="ECO:0007669"/>
    <property type="project" value="InterPro"/>
</dbReference>
<dbReference type="Pfam" id="PF06778">
    <property type="entry name" value="Chlor_dismutase"/>
    <property type="match status" value="1"/>
</dbReference>
<dbReference type="GO" id="GO:0020037">
    <property type="term" value="F:heme binding"/>
    <property type="evidence" value="ECO:0007669"/>
    <property type="project" value="InterPro"/>
</dbReference>
<dbReference type="EMBL" id="DRWX01000152">
    <property type="protein sequence ID" value="HHM96181.1"/>
    <property type="molecule type" value="Genomic_DNA"/>
</dbReference>
<evidence type="ECO:0000313" key="4">
    <source>
        <dbReference type="EMBL" id="HHM96181.1"/>
    </source>
</evidence>
<dbReference type="PANTHER" id="PTHR36843:SF1">
    <property type="entry name" value="COPROHEME DECARBOXYLASE"/>
    <property type="match status" value="1"/>
</dbReference>
<reference evidence="4" key="1">
    <citation type="journal article" date="2020" name="mSystems">
        <title>Genome- and Community-Level Interaction Insights into Carbon Utilization and Element Cycling Functions of Hydrothermarchaeota in Hydrothermal Sediment.</title>
        <authorList>
            <person name="Zhou Z."/>
            <person name="Liu Y."/>
            <person name="Xu W."/>
            <person name="Pan J."/>
            <person name="Luo Z.H."/>
            <person name="Li M."/>
        </authorList>
    </citation>
    <scope>NUCLEOTIDE SEQUENCE [LARGE SCALE GENOMIC DNA]</scope>
    <source>
        <strain evidence="4">SpSt-1065</strain>
    </source>
</reference>
<comment type="caution">
    <text evidence="4">The sequence shown here is derived from an EMBL/GenBank/DDBJ whole genome shotgun (WGS) entry which is preliminary data.</text>
</comment>
<dbReference type="AlphaFoldDB" id="A0A7C5VXU2"/>
<keyword evidence="1" id="KW-0349">Heme</keyword>
<gene>
    <name evidence="4" type="ORF">ENM21_03085</name>
</gene>
<dbReference type="Gene3D" id="3.30.70.1030">
    <property type="entry name" value="Apc35880, domain 1"/>
    <property type="match status" value="2"/>
</dbReference>
<evidence type="ECO:0000256" key="2">
    <source>
        <dbReference type="ARBA" id="ARBA00022723"/>
    </source>
</evidence>
<dbReference type="SUPFAM" id="SSF54909">
    <property type="entry name" value="Dimeric alpha+beta barrel"/>
    <property type="match status" value="1"/>
</dbReference>
<evidence type="ECO:0000256" key="1">
    <source>
        <dbReference type="ARBA" id="ARBA00022617"/>
    </source>
</evidence>
<name>A0A7C5VXU2_THERO</name>
<keyword evidence="2" id="KW-0479">Metal-binding</keyword>
<accession>A0A7C5VXU2</accession>
<keyword evidence="3" id="KW-0408">Iron</keyword>
<dbReference type="PANTHER" id="PTHR36843">
    <property type="entry name" value="HEME-DEPENDENT PEROXIDASE YWFI-RELATED"/>
    <property type="match status" value="1"/>
</dbReference>
<dbReference type="GO" id="GO:0046872">
    <property type="term" value="F:metal ion binding"/>
    <property type="evidence" value="ECO:0007669"/>
    <property type="project" value="UniProtKB-KW"/>
</dbReference>
<proteinExistence type="predicted"/>
<protein>
    <submittedName>
        <fullName evidence="4">Chlorite dismutase</fullName>
    </submittedName>
</protein>